<comment type="caution">
    <text evidence="2">The sequence shown here is derived from an EMBL/GenBank/DDBJ whole genome shotgun (WGS) entry which is preliminary data.</text>
</comment>
<dbReference type="OrthoDB" id="5829794at2"/>
<organism evidence="2 3">
    <name type="scientific">Parashewanella spongiae</name>
    <dbReference type="NCBI Taxonomy" id="342950"/>
    <lineage>
        <taxon>Bacteria</taxon>
        <taxon>Pseudomonadati</taxon>
        <taxon>Pseudomonadota</taxon>
        <taxon>Gammaproteobacteria</taxon>
        <taxon>Alteromonadales</taxon>
        <taxon>Shewanellaceae</taxon>
        <taxon>Parashewanella</taxon>
    </lineage>
</organism>
<dbReference type="RefSeq" id="WP_121853058.1">
    <property type="nucleotide sequence ID" value="NZ_CP037952.1"/>
</dbReference>
<evidence type="ECO:0000259" key="1">
    <source>
        <dbReference type="Pfam" id="PF07022"/>
    </source>
</evidence>
<dbReference type="Proteomes" id="UP000273022">
    <property type="component" value="Unassembled WGS sequence"/>
</dbReference>
<gene>
    <name evidence="2" type="ORF">D5R81_07625</name>
</gene>
<dbReference type="InterPro" id="IPR010982">
    <property type="entry name" value="Lambda_DNA-bd_dom_sf"/>
</dbReference>
<evidence type="ECO:0000313" key="3">
    <source>
        <dbReference type="Proteomes" id="UP000273022"/>
    </source>
</evidence>
<dbReference type="InterPro" id="IPR010744">
    <property type="entry name" value="Phage_CI_N"/>
</dbReference>
<proteinExistence type="predicted"/>
<dbReference type="GO" id="GO:0003677">
    <property type="term" value="F:DNA binding"/>
    <property type="evidence" value="ECO:0007669"/>
    <property type="project" value="InterPro"/>
</dbReference>
<dbReference type="Gene3D" id="1.10.260.40">
    <property type="entry name" value="lambda repressor-like DNA-binding domains"/>
    <property type="match status" value="1"/>
</dbReference>
<feature type="domain" description="Bacteriophage CI repressor N-terminal" evidence="1">
    <location>
        <begin position="40"/>
        <end position="100"/>
    </location>
</feature>
<keyword evidence="3" id="KW-1185">Reference proteome</keyword>
<accession>A0A3A6U0X5</accession>
<dbReference type="EMBL" id="QYYH01000037">
    <property type="protein sequence ID" value="RJY17648.1"/>
    <property type="molecule type" value="Genomic_DNA"/>
</dbReference>
<dbReference type="Gene3D" id="2.10.109.10">
    <property type="entry name" value="Umud Fragment, subunit A"/>
    <property type="match status" value="1"/>
</dbReference>
<reference evidence="2 3" key="1">
    <citation type="submission" date="2018-09" db="EMBL/GenBank/DDBJ databases">
        <title>Phylogeny of the Shewanellaceae, and recommendation for two new genera, Pseudoshewanella and Parashewanella.</title>
        <authorList>
            <person name="Wang G."/>
        </authorList>
    </citation>
    <scope>NUCLEOTIDE SEQUENCE [LARGE SCALE GENOMIC DNA]</scope>
    <source>
        <strain evidence="2 3">KCTC 22492</strain>
    </source>
</reference>
<protein>
    <submittedName>
        <fullName evidence="2">Bacteriophage CI repressor</fullName>
    </submittedName>
</protein>
<name>A0A3A6U0X5_9GAMM</name>
<sequence length="240" mass="27092">MTIQRTTEIIDPVSNLVKIKSSDFHQKLTRQVEADGGKTIVERLIRLFGVRNRLELAEVLDTHPGTFSTWQTRNTTPYETLVRINLATGVPLEYLCFGEGSGVPDIFQKAESNSLTKTTQHFTKEVHNDELFQLPIFVISNGELVKSEELTVDSNFYTRFGITQNDYALEQSGNLLFINTQQQVITKGQYLFSVNGAYQVGELKLQPDGNTYFYDGNEKYVVNRETTQVHGKVVSVLSGD</sequence>
<evidence type="ECO:0000313" key="2">
    <source>
        <dbReference type="EMBL" id="RJY17648.1"/>
    </source>
</evidence>
<dbReference type="Pfam" id="PF07022">
    <property type="entry name" value="Phage_CI_repr"/>
    <property type="match status" value="1"/>
</dbReference>
<dbReference type="AlphaFoldDB" id="A0A3A6U0X5"/>
<dbReference type="GO" id="GO:0045892">
    <property type="term" value="P:negative regulation of DNA-templated transcription"/>
    <property type="evidence" value="ECO:0007669"/>
    <property type="project" value="InterPro"/>
</dbReference>